<dbReference type="InterPro" id="IPR013319">
    <property type="entry name" value="GH11/12"/>
</dbReference>
<dbReference type="SUPFAM" id="SSF49899">
    <property type="entry name" value="Concanavalin A-like lectins/glucanases"/>
    <property type="match status" value="1"/>
</dbReference>
<feature type="domain" description="GH11" evidence="13">
    <location>
        <begin position="39"/>
        <end position="227"/>
    </location>
</feature>
<dbReference type="InterPro" id="IPR033119">
    <property type="entry name" value="GH11_AS_2"/>
</dbReference>
<keyword evidence="5 10" id="KW-0858">Xylan degradation</keyword>
<evidence type="ECO:0000256" key="9">
    <source>
        <dbReference type="ARBA" id="ARBA00023326"/>
    </source>
</evidence>
<dbReference type="GO" id="GO:0031176">
    <property type="term" value="F:endo-1,4-beta-xylanase activity"/>
    <property type="evidence" value="ECO:0007669"/>
    <property type="project" value="UniProtKB-UniRule"/>
</dbReference>
<dbReference type="Pfam" id="PF00457">
    <property type="entry name" value="Glyco_hydro_11"/>
    <property type="match status" value="1"/>
</dbReference>
<dbReference type="AlphaFoldDB" id="A0AA39GLQ8"/>
<evidence type="ECO:0000256" key="12">
    <source>
        <dbReference type="SAM" id="SignalP"/>
    </source>
</evidence>
<dbReference type="InterPro" id="IPR033123">
    <property type="entry name" value="GH11_dom"/>
</dbReference>
<dbReference type="InterPro" id="IPR001137">
    <property type="entry name" value="Glyco_hydro_11"/>
</dbReference>
<comment type="caution">
    <text evidence="14">The sequence shown here is derived from an EMBL/GenBank/DDBJ whole genome shotgun (WGS) entry which is preliminary data.</text>
</comment>
<protein>
    <recommendedName>
        <fullName evidence="4 10">Endo-1,4-beta-xylanase</fullName>
        <ecNumber evidence="4 10">3.2.1.8</ecNumber>
    </recommendedName>
</protein>
<keyword evidence="12" id="KW-0732">Signal</keyword>
<dbReference type="PRINTS" id="PR00911">
    <property type="entry name" value="GLHYDRLASE11"/>
</dbReference>
<dbReference type="GO" id="GO:0045493">
    <property type="term" value="P:xylan catabolic process"/>
    <property type="evidence" value="ECO:0007669"/>
    <property type="project" value="UniProtKB-UniRule"/>
</dbReference>
<evidence type="ECO:0000256" key="2">
    <source>
        <dbReference type="ARBA" id="ARBA00004851"/>
    </source>
</evidence>
<dbReference type="PROSITE" id="PS51761">
    <property type="entry name" value="GH11_3"/>
    <property type="match status" value="1"/>
</dbReference>
<evidence type="ECO:0000256" key="10">
    <source>
        <dbReference type="PROSITE-ProRule" id="PRU01097"/>
    </source>
</evidence>
<name>A0AA39GLQ8_SARSR</name>
<comment type="similarity">
    <text evidence="3 10 11">Belongs to the glycosyl hydrolase 11 (cellulase G) family.</text>
</comment>
<dbReference type="PROSITE" id="PS00777">
    <property type="entry name" value="GH11_2"/>
    <property type="match status" value="1"/>
</dbReference>
<dbReference type="PANTHER" id="PTHR46828:SF2">
    <property type="entry name" value="ENDO-1,4-BETA-XYLANASE A-RELATED"/>
    <property type="match status" value="1"/>
</dbReference>
<evidence type="ECO:0000313" key="14">
    <source>
        <dbReference type="EMBL" id="KAK0388332.1"/>
    </source>
</evidence>
<dbReference type="EMBL" id="JAPDFR010000003">
    <property type="protein sequence ID" value="KAK0388332.1"/>
    <property type="molecule type" value="Genomic_DNA"/>
</dbReference>
<evidence type="ECO:0000256" key="6">
    <source>
        <dbReference type="ARBA" id="ARBA00022801"/>
    </source>
</evidence>
<proteinExistence type="inferred from homology"/>
<evidence type="ECO:0000256" key="8">
    <source>
        <dbReference type="ARBA" id="ARBA00023295"/>
    </source>
</evidence>
<dbReference type="PANTHER" id="PTHR46828">
    <property type="entry name" value="ENDO-1,4-BETA-XYLANASE A-RELATED"/>
    <property type="match status" value="1"/>
</dbReference>
<dbReference type="InterPro" id="IPR018208">
    <property type="entry name" value="GH11_AS_1"/>
</dbReference>
<gene>
    <name evidence="14" type="ORF">NLU13_4577</name>
</gene>
<feature type="active site" description="Proton donor" evidence="10">
    <location>
        <position position="214"/>
    </location>
</feature>
<dbReference type="FunFam" id="2.60.120.180:FF:000001">
    <property type="entry name" value="Endo-1,4-beta-xylanase"/>
    <property type="match status" value="1"/>
</dbReference>
<keyword evidence="15" id="KW-1185">Reference proteome</keyword>
<feature type="chain" id="PRO_5041211561" description="Endo-1,4-beta-xylanase" evidence="12">
    <location>
        <begin position="20"/>
        <end position="227"/>
    </location>
</feature>
<feature type="signal peptide" evidence="12">
    <location>
        <begin position="1"/>
        <end position="19"/>
    </location>
</feature>
<dbReference type="Gene3D" id="2.60.120.180">
    <property type="match status" value="1"/>
</dbReference>
<dbReference type="Proteomes" id="UP001175261">
    <property type="component" value="Unassembled WGS sequence"/>
</dbReference>
<evidence type="ECO:0000256" key="3">
    <source>
        <dbReference type="ARBA" id="ARBA00007792"/>
    </source>
</evidence>
<keyword evidence="6 10" id="KW-0378">Hydrolase</keyword>
<organism evidence="14 15">
    <name type="scientific">Sarocladium strictum</name>
    <name type="common">Black bundle disease fungus</name>
    <name type="synonym">Acremonium strictum</name>
    <dbReference type="NCBI Taxonomy" id="5046"/>
    <lineage>
        <taxon>Eukaryota</taxon>
        <taxon>Fungi</taxon>
        <taxon>Dikarya</taxon>
        <taxon>Ascomycota</taxon>
        <taxon>Pezizomycotina</taxon>
        <taxon>Sordariomycetes</taxon>
        <taxon>Hypocreomycetidae</taxon>
        <taxon>Hypocreales</taxon>
        <taxon>Sarocladiaceae</taxon>
        <taxon>Sarocladium</taxon>
    </lineage>
</organism>
<comment type="pathway">
    <text evidence="2 10 11">Glycan degradation; xylan degradation.</text>
</comment>
<reference evidence="14" key="1">
    <citation type="submission" date="2022-10" db="EMBL/GenBank/DDBJ databases">
        <title>Determination and structural analysis of whole genome sequence of Sarocladium strictum F4-1.</title>
        <authorList>
            <person name="Hu L."/>
            <person name="Jiang Y."/>
        </authorList>
    </citation>
    <scope>NUCLEOTIDE SEQUENCE</scope>
    <source>
        <strain evidence="14">F4-1</strain>
    </source>
</reference>
<keyword evidence="8 10" id="KW-0326">Glycosidase</keyword>
<evidence type="ECO:0000259" key="13">
    <source>
        <dbReference type="PROSITE" id="PS51761"/>
    </source>
</evidence>
<keyword evidence="9 10" id="KW-0624">Polysaccharide degradation</keyword>
<comment type="catalytic activity">
    <reaction evidence="1 10 11">
        <text>Endohydrolysis of (1-&gt;4)-beta-D-xylosidic linkages in xylans.</text>
        <dbReference type="EC" id="3.2.1.8"/>
    </reaction>
</comment>
<evidence type="ECO:0000256" key="11">
    <source>
        <dbReference type="RuleBase" id="RU362015"/>
    </source>
</evidence>
<evidence type="ECO:0000256" key="5">
    <source>
        <dbReference type="ARBA" id="ARBA00022651"/>
    </source>
</evidence>
<keyword evidence="7 10" id="KW-0119">Carbohydrate metabolism</keyword>
<evidence type="ECO:0000256" key="4">
    <source>
        <dbReference type="ARBA" id="ARBA00012590"/>
    </source>
</evidence>
<feature type="active site" description="Nucleophile" evidence="10">
    <location>
        <position position="123"/>
    </location>
</feature>
<sequence>MVSFKTLALGSAAICSALAFPFNATELQEMFKRDSELQPRTNPGTGTDNGYFYSFWTDGAGSINYQNGQGGSYTVNWQNVGNYVAGKGWNPGAARTINYSGSFQTSGNGYLSIYGWTQNPLVEYYIVETFGSYDPSSAAQVVGTVNVDGGTYNILQTTRYNQPSIEGTSTFQQYWSVRQNHRVGGSVDVGAHFNAWAQHGMKLGNHNYQIVASEGYQSSGSASITVS</sequence>
<evidence type="ECO:0000313" key="15">
    <source>
        <dbReference type="Proteomes" id="UP001175261"/>
    </source>
</evidence>
<evidence type="ECO:0000256" key="7">
    <source>
        <dbReference type="ARBA" id="ARBA00023277"/>
    </source>
</evidence>
<dbReference type="InterPro" id="IPR013320">
    <property type="entry name" value="ConA-like_dom_sf"/>
</dbReference>
<dbReference type="PROSITE" id="PS00776">
    <property type="entry name" value="GH11_1"/>
    <property type="match status" value="1"/>
</dbReference>
<evidence type="ECO:0000256" key="1">
    <source>
        <dbReference type="ARBA" id="ARBA00000681"/>
    </source>
</evidence>
<accession>A0AA39GLQ8</accession>
<dbReference type="EC" id="3.2.1.8" evidence="4 10"/>